<sequence>MFQPSNVVPSVVFDFGTHTTKAGFGGECLPRFLCCSSVGLQETSIQNESVTRKASDFIVGERNLLKRIESTEIVSPFDESGVMENWEAIEAIISYSSNQISADLSTNSVMIVEPSQNPKKEREKLVELLFEKFDVPSVYLLRSAIATCFANGRYTGCAVELGAKATDITPVFEGAIIGKKSSRLSVGGDHLTGYVLRQVAEKGLELNPFFTFRRRFHEEESVKETAPKKVFERVEFSDIRESYLWFWKRRLAEDIKVALCRVNDQPDIDLNSIQIPFISYELPDGTVVEMGKEKYDAADCLIDPSKVELPSKSLVGEIINVIESCDSNLHRELYSSICLSGGTSNLTGLLEYLTVALSRRMHKVKLLGSSLEAERRFAAWTGGSMLATFGEFQKMWLSKAEYEENGKTFIHKKCP</sequence>
<keyword evidence="3" id="KW-1185">Reference proteome</keyword>
<gene>
    <name evidence="2" type="ORF">Gasu_06630</name>
</gene>
<accession>M2Y8T7</accession>
<proteinExistence type="inferred from homology"/>
<dbReference type="SMART" id="SM00268">
    <property type="entry name" value="ACTIN"/>
    <property type="match status" value="1"/>
</dbReference>
<dbReference type="InterPro" id="IPR004000">
    <property type="entry name" value="Actin"/>
</dbReference>
<protein>
    <submittedName>
        <fullName evidence="2">Actin</fullName>
    </submittedName>
</protein>
<dbReference type="STRING" id="130081.M2Y8T7"/>
<dbReference type="RefSeq" id="XP_005708774.1">
    <property type="nucleotide sequence ID" value="XM_005708717.1"/>
</dbReference>
<dbReference type="GeneID" id="17090846"/>
<reference evidence="3" key="1">
    <citation type="journal article" date="2013" name="Science">
        <title>Gene transfer from bacteria and archaea facilitated evolution of an extremophilic eukaryote.</title>
        <authorList>
            <person name="Schonknecht G."/>
            <person name="Chen W.H."/>
            <person name="Ternes C.M."/>
            <person name="Barbier G.G."/>
            <person name="Shrestha R.P."/>
            <person name="Stanke M."/>
            <person name="Brautigam A."/>
            <person name="Baker B.J."/>
            <person name="Banfield J.F."/>
            <person name="Garavito R.M."/>
            <person name="Carr K."/>
            <person name="Wilkerson C."/>
            <person name="Rensing S.A."/>
            <person name="Gagneul D."/>
            <person name="Dickenson N.E."/>
            <person name="Oesterhelt C."/>
            <person name="Lercher M.J."/>
            <person name="Weber A.P."/>
        </authorList>
    </citation>
    <scope>NUCLEOTIDE SEQUENCE [LARGE SCALE GENOMIC DNA]</scope>
    <source>
        <strain evidence="3">074W</strain>
    </source>
</reference>
<evidence type="ECO:0000256" key="1">
    <source>
        <dbReference type="RuleBase" id="RU000487"/>
    </source>
</evidence>
<dbReference type="Proteomes" id="UP000030680">
    <property type="component" value="Unassembled WGS sequence"/>
</dbReference>
<name>M2Y8T7_GALSU</name>
<organism evidence="2 3">
    <name type="scientific">Galdieria sulphuraria</name>
    <name type="common">Red alga</name>
    <dbReference type="NCBI Taxonomy" id="130081"/>
    <lineage>
        <taxon>Eukaryota</taxon>
        <taxon>Rhodophyta</taxon>
        <taxon>Bangiophyceae</taxon>
        <taxon>Galdieriales</taxon>
        <taxon>Galdieriaceae</taxon>
        <taxon>Galdieria</taxon>
    </lineage>
</organism>
<dbReference type="Gene3D" id="3.30.420.40">
    <property type="match status" value="2"/>
</dbReference>
<dbReference type="OrthoDB" id="5132116at2759"/>
<dbReference type="PANTHER" id="PTHR11937">
    <property type="entry name" value="ACTIN"/>
    <property type="match status" value="1"/>
</dbReference>
<evidence type="ECO:0000313" key="2">
    <source>
        <dbReference type="EMBL" id="EME32254.1"/>
    </source>
</evidence>
<evidence type="ECO:0000313" key="3">
    <source>
        <dbReference type="Proteomes" id="UP000030680"/>
    </source>
</evidence>
<comment type="similarity">
    <text evidence="1">Belongs to the actin family.</text>
</comment>
<dbReference type="EMBL" id="KB454487">
    <property type="protein sequence ID" value="EME32254.1"/>
    <property type="molecule type" value="Genomic_DNA"/>
</dbReference>
<dbReference type="Gene3D" id="3.90.640.10">
    <property type="entry name" value="Actin, Chain A, domain 4"/>
    <property type="match status" value="1"/>
</dbReference>
<dbReference type="SUPFAM" id="SSF53067">
    <property type="entry name" value="Actin-like ATPase domain"/>
    <property type="match status" value="2"/>
</dbReference>
<dbReference type="AlphaFoldDB" id="M2Y8T7"/>
<dbReference type="OMA" id="MTEAPWN"/>
<dbReference type="InterPro" id="IPR043129">
    <property type="entry name" value="ATPase_NBD"/>
</dbReference>
<dbReference type="KEGG" id="gsl:Gasu_06630"/>
<dbReference type="Gramene" id="EME32254">
    <property type="protein sequence ID" value="EME32254"/>
    <property type="gene ID" value="Gasu_06630"/>
</dbReference>
<dbReference type="eggNOG" id="KOG0679">
    <property type="taxonomic scope" value="Eukaryota"/>
</dbReference>
<dbReference type="Pfam" id="PF00022">
    <property type="entry name" value="Actin"/>
    <property type="match status" value="1"/>
</dbReference>